<reference evidence="1 2" key="1">
    <citation type="journal article" name="Front. Microbiol.">
        <title>Sugar Metabolism of the First Thermophilic Planctomycete Thermogutta terrifontis: Comparative Genomic and Transcriptomic Approaches.</title>
        <authorList>
            <person name="Elcheninov A.G."/>
            <person name="Menzel P."/>
            <person name="Gudbergsdottir S.R."/>
            <person name="Slesarev A.I."/>
            <person name="Kadnikov V.V."/>
            <person name="Krogh A."/>
            <person name="Bonch-Osmolovskaya E.A."/>
            <person name="Peng X."/>
            <person name="Kublanov I.V."/>
        </authorList>
    </citation>
    <scope>NUCLEOTIDE SEQUENCE [LARGE SCALE GENOMIC DNA]</scope>
    <source>
        <strain evidence="1 2">R1</strain>
    </source>
</reference>
<evidence type="ECO:0000313" key="2">
    <source>
        <dbReference type="Proteomes" id="UP000215086"/>
    </source>
</evidence>
<dbReference type="EMBL" id="CP018477">
    <property type="protein sequence ID" value="ASV74201.1"/>
    <property type="molecule type" value="Genomic_DNA"/>
</dbReference>
<evidence type="ECO:0000313" key="1">
    <source>
        <dbReference type="EMBL" id="ASV74201.1"/>
    </source>
</evidence>
<protein>
    <submittedName>
        <fullName evidence="1">Uncharacterized protein</fullName>
    </submittedName>
</protein>
<gene>
    <name evidence="1" type="ORF">THTE_1599</name>
</gene>
<dbReference type="AlphaFoldDB" id="A0A286RE12"/>
<accession>A0A286RE12</accession>
<dbReference type="Proteomes" id="UP000215086">
    <property type="component" value="Chromosome"/>
</dbReference>
<sequence>MFDRVIVFEKEKAQGLLRVPGLIFPVVRLVLTCRKRFFTRAVSFFAV</sequence>
<keyword evidence="2" id="KW-1185">Reference proteome</keyword>
<dbReference type="KEGG" id="ttf:THTE_1599"/>
<organism evidence="1 2">
    <name type="scientific">Thermogutta terrifontis</name>
    <dbReference type="NCBI Taxonomy" id="1331910"/>
    <lineage>
        <taxon>Bacteria</taxon>
        <taxon>Pseudomonadati</taxon>
        <taxon>Planctomycetota</taxon>
        <taxon>Planctomycetia</taxon>
        <taxon>Pirellulales</taxon>
        <taxon>Thermoguttaceae</taxon>
        <taxon>Thermogutta</taxon>
    </lineage>
</organism>
<name>A0A286RE12_9BACT</name>
<proteinExistence type="predicted"/>